<dbReference type="RefSeq" id="XP_053586784.1">
    <property type="nucleotide sequence ID" value="XM_053727207.1"/>
</dbReference>
<dbReference type="GeneID" id="9804081"/>
<feature type="region of interest" description="Disordered" evidence="1">
    <location>
        <begin position="113"/>
        <end position="189"/>
    </location>
</feature>
<evidence type="ECO:0000313" key="3">
    <source>
        <dbReference type="Proteomes" id="UP000483820"/>
    </source>
</evidence>
<protein>
    <submittedName>
        <fullName evidence="2">Uncharacterized protein</fullName>
    </submittedName>
</protein>
<sequence length="347" mass="39584">MSTYRLKIYKYYRLSAMGDAETENVSAFIDTSSRRISVYCGRSEKERVPILLDTQEFPKIIFRESHVYVLYSLNTKDGFRLTLDQDGSEKFKEVITSTRKLIATDRRASSPEVVFERAGIPRDKGNEKRKNPSCHSQGAPPREVSIASSDRKYHSQAPRVRQESTPQVPIPNCRRDSTAVFPRNPSSSPQMFLCSPSYSSPIDHSQPRGVSFDLNSVSTAYNPNPHSINSFEHSVIRPTEHEYGESVPVKKSKRGSGHEKKKTADAYVQTDDLLDILIEDEEFTQKALQSLMNNPQFKSLVEATQKRLEKMDVVEMKRLHWKTDPQRHSQGMPPPVISIQTSEMEKK</sequence>
<name>A0A6A5H1E4_CAERE</name>
<feature type="region of interest" description="Disordered" evidence="1">
    <location>
        <begin position="321"/>
        <end position="347"/>
    </location>
</feature>
<evidence type="ECO:0000256" key="1">
    <source>
        <dbReference type="SAM" id="MobiDB-lite"/>
    </source>
</evidence>
<organism evidence="2 3">
    <name type="scientific">Caenorhabditis remanei</name>
    <name type="common">Caenorhabditis vulgaris</name>
    <dbReference type="NCBI Taxonomy" id="31234"/>
    <lineage>
        <taxon>Eukaryota</taxon>
        <taxon>Metazoa</taxon>
        <taxon>Ecdysozoa</taxon>
        <taxon>Nematoda</taxon>
        <taxon>Chromadorea</taxon>
        <taxon>Rhabditida</taxon>
        <taxon>Rhabditina</taxon>
        <taxon>Rhabditomorpha</taxon>
        <taxon>Rhabditoidea</taxon>
        <taxon>Rhabditidae</taxon>
        <taxon>Peloderinae</taxon>
        <taxon>Caenorhabditis</taxon>
    </lineage>
</organism>
<dbReference type="PANTHER" id="PTHR21720">
    <property type="entry name" value="DUF5523 DOMAIN-CONTAINING PROTEIN-RELATED-RELATED"/>
    <property type="match status" value="1"/>
</dbReference>
<dbReference type="Proteomes" id="UP000483820">
    <property type="component" value="Chromosome III"/>
</dbReference>
<feature type="compositionally biased region" description="Polar residues" evidence="1">
    <location>
        <begin position="338"/>
        <end position="347"/>
    </location>
</feature>
<reference evidence="2 3" key="1">
    <citation type="submission" date="2019-12" db="EMBL/GenBank/DDBJ databases">
        <title>Chromosome-level assembly of the Caenorhabditis remanei genome.</title>
        <authorList>
            <person name="Teterina A.A."/>
            <person name="Willis J.H."/>
            <person name="Phillips P.C."/>
        </authorList>
    </citation>
    <scope>NUCLEOTIDE SEQUENCE [LARGE SCALE GENOMIC DNA]</scope>
    <source>
        <strain evidence="2 3">PX506</strain>
        <tissue evidence="2">Whole organism</tissue>
    </source>
</reference>
<feature type="compositionally biased region" description="Basic and acidic residues" evidence="1">
    <location>
        <begin position="119"/>
        <end position="130"/>
    </location>
</feature>
<dbReference type="EMBL" id="WUAV01000003">
    <property type="protein sequence ID" value="KAF1760841.1"/>
    <property type="molecule type" value="Genomic_DNA"/>
</dbReference>
<accession>A0A6A5H1E4</accession>
<proteinExistence type="predicted"/>
<evidence type="ECO:0000313" key="2">
    <source>
        <dbReference type="EMBL" id="KAF1760841.1"/>
    </source>
</evidence>
<dbReference type="CTD" id="9804081"/>
<dbReference type="PANTHER" id="PTHR21720:SF5">
    <property type="entry name" value="DOUBLE-STRAND BREAK FACTOR"/>
    <property type="match status" value="1"/>
</dbReference>
<feature type="region of interest" description="Disordered" evidence="1">
    <location>
        <begin position="241"/>
        <end position="263"/>
    </location>
</feature>
<comment type="caution">
    <text evidence="2">The sequence shown here is derived from an EMBL/GenBank/DDBJ whole genome shotgun (WGS) entry which is preliminary data.</text>
</comment>
<gene>
    <name evidence="2" type="ORF">GCK72_009091</name>
</gene>
<dbReference type="AlphaFoldDB" id="A0A6A5H1E4"/>
<dbReference type="KEGG" id="crq:GCK72_009091"/>